<dbReference type="InterPro" id="IPR002347">
    <property type="entry name" value="SDR_fam"/>
</dbReference>
<dbReference type="RefSeq" id="WP_265764535.1">
    <property type="nucleotide sequence ID" value="NZ_JAGGJA010000002.1"/>
</dbReference>
<dbReference type="EMBL" id="JAGGJA010000002">
    <property type="protein sequence ID" value="MCW9705855.1"/>
    <property type="molecule type" value="Genomic_DNA"/>
</dbReference>
<keyword evidence="4" id="KW-1185">Reference proteome</keyword>
<proteinExistence type="inferred from homology"/>
<organism evidence="3 4">
    <name type="scientific">Fodinibius salsisoli</name>
    <dbReference type="NCBI Taxonomy" id="2820877"/>
    <lineage>
        <taxon>Bacteria</taxon>
        <taxon>Pseudomonadati</taxon>
        <taxon>Balneolota</taxon>
        <taxon>Balneolia</taxon>
        <taxon>Balneolales</taxon>
        <taxon>Balneolaceae</taxon>
        <taxon>Fodinibius</taxon>
    </lineage>
</organism>
<dbReference type="NCBIfam" id="NF005559">
    <property type="entry name" value="PRK07231.1"/>
    <property type="match status" value="1"/>
</dbReference>
<sequence>MMMNDKIALVTGAASGIGRATAIAFAREGAQLVISDVDKQKLRDTAELVREAGAEVLDLKADISSEQQIKRMVAETVDRFGQLDFACNNAGIEGEQGITSECTSDNWSKVIDINLQGTWLCMKYEIAEMLKGGGGAIVNISSIAGLIGFPGIPAYVSSKHGINGLTKTAALEYAGQGIRVNAICPGAIQTPMIDRFVGEETEERQNLVAQHPMGRMGRPEEVAEAVVWLCSEKASFVTGQTLAVDGGYMAQ</sequence>
<evidence type="ECO:0000313" key="4">
    <source>
        <dbReference type="Proteomes" id="UP001207918"/>
    </source>
</evidence>
<dbReference type="PANTHER" id="PTHR24321">
    <property type="entry name" value="DEHYDROGENASES, SHORT CHAIN"/>
    <property type="match status" value="1"/>
</dbReference>
<gene>
    <name evidence="3" type="ORF">J6I44_03280</name>
</gene>
<dbReference type="InterPro" id="IPR036291">
    <property type="entry name" value="NAD(P)-bd_dom_sf"/>
</dbReference>
<dbReference type="NCBIfam" id="NF009466">
    <property type="entry name" value="PRK12826.1-2"/>
    <property type="match status" value="1"/>
</dbReference>
<dbReference type="Proteomes" id="UP001207918">
    <property type="component" value="Unassembled WGS sequence"/>
</dbReference>
<dbReference type="Gene3D" id="3.40.50.720">
    <property type="entry name" value="NAD(P)-binding Rossmann-like Domain"/>
    <property type="match status" value="1"/>
</dbReference>
<name>A0ABT3PIU5_9BACT</name>
<accession>A0ABT3PIU5</accession>
<dbReference type="SUPFAM" id="SSF51735">
    <property type="entry name" value="NAD(P)-binding Rossmann-fold domains"/>
    <property type="match status" value="1"/>
</dbReference>
<evidence type="ECO:0000256" key="1">
    <source>
        <dbReference type="ARBA" id="ARBA00006484"/>
    </source>
</evidence>
<dbReference type="CDD" id="cd05233">
    <property type="entry name" value="SDR_c"/>
    <property type="match status" value="1"/>
</dbReference>
<comment type="caution">
    <text evidence="3">The sequence shown here is derived from an EMBL/GenBank/DDBJ whole genome shotgun (WGS) entry which is preliminary data.</text>
</comment>
<dbReference type="PANTHER" id="PTHR24321:SF11">
    <property type="entry name" value="BLR0893 PROTEIN"/>
    <property type="match status" value="1"/>
</dbReference>
<dbReference type="NCBIfam" id="NF004818">
    <property type="entry name" value="PRK06172.1"/>
    <property type="match status" value="1"/>
</dbReference>
<reference evidence="3 4" key="1">
    <citation type="submission" date="2021-03" db="EMBL/GenBank/DDBJ databases">
        <title>Aliifodinibius sp. nov., a new bacterium isolated from saline soil.</title>
        <authorList>
            <person name="Galisteo C."/>
            <person name="De La Haba R."/>
            <person name="Sanchez-Porro C."/>
            <person name="Ventosa A."/>
        </authorList>
    </citation>
    <scope>NUCLEOTIDE SEQUENCE [LARGE SCALE GENOMIC DNA]</scope>
    <source>
        <strain evidence="3 4">1BSP15-2V2</strain>
    </source>
</reference>
<dbReference type="PRINTS" id="PR00080">
    <property type="entry name" value="SDRFAMILY"/>
</dbReference>
<evidence type="ECO:0000256" key="2">
    <source>
        <dbReference type="ARBA" id="ARBA00023002"/>
    </source>
</evidence>
<protein>
    <submittedName>
        <fullName evidence="3">SDR family oxidoreductase</fullName>
    </submittedName>
</protein>
<dbReference type="PRINTS" id="PR00081">
    <property type="entry name" value="GDHRDH"/>
</dbReference>
<dbReference type="InterPro" id="IPR020904">
    <property type="entry name" value="Sc_DH/Rdtase_CS"/>
</dbReference>
<comment type="similarity">
    <text evidence="1">Belongs to the short-chain dehydrogenases/reductases (SDR) family.</text>
</comment>
<evidence type="ECO:0000313" key="3">
    <source>
        <dbReference type="EMBL" id="MCW9705855.1"/>
    </source>
</evidence>
<dbReference type="PROSITE" id="PS00061">
    <property type="entry name" value="ADH_SHORT"/>
    <property type="match status" value="1"/>
</dbReference>
<dbReference type="Pfam" id="PF13561">
    <property type="entry name" value="adh_short_C2"/>
    <property type="match status" value="1"/>
</dbReference>
<keyword evidence="2" id="KW-0560">Oxidoreductase</keyword>